<dbReference type="WBParaSite" id="HCON_00178670-00001">
    <property type="protein sequence ID" value="HCON_00178670-00001"/>
    <property type="gene ID" value="HCON_00178670"/>
</dbReference>
<sequence>MALDHPTLLRARLQALPSMTTAHSDRSLPLGTVQGSAQTSPTAMTHVQTRQLELPPLPIPVFAGNMWEWDNFWEIFNNNIHSRDIPEMVKYNYLLDASRGEARECIMKFRETKENYAKAVMCLRNKYSDGERLVNQLVVRLEACTLHPTPSIKDQRSLSEQLQAITAQLEDKGEDINSSWLIKNVLAKFPDSTKRKVITKRQGLSGTPFTMTNPFKFIDEILSAELYTDSSPQTAKGRNFYAKRRPYQPMTATCMYCKKGHSVMRCTTYTTPQDRSAQLRRNKLGLICASPSHASD</sequence>
<reference evidence="2" key="1">
    <citation type="submission" date="2020-12" db="UniProtKB">
        <authorList>
            <consortium name="WormBaseParasite"/>
        </authorList>
    </citation>
    <scope>IDENTIFICATION</scope>
    <source>
        <strain evidence="2">MHco3</strain>
    </source>
</reference>
<evidence type="ECO:0000313" key="1">
    <source>
        <dbReference type="Proteomes" id="UP000025227"/>
    </source>
</evidence>
<dbReference type="AlphaFoldDB" id="A0A7I4Z3J8"/>
<name>A0A7I4Z3J8_HAECO</name>
<dbReference type="OrthoDB" id="5864015at2759"/>
<dbReference type="InterPro" id="IPR005312">
    <property type="entry name" value="DUF1759"/>
</dbReference>
<dbReference type="Pfam" id="PF03564">
    <property type="entry name" value="DUF1759"/>
    <property type="match status" value="1"/>
</dbReference>
<keyword evidence="1" id="KW-1185">Reference proteome</keyword>
<dbReference type="PANTHER" id="PTHR22954">
    <property type="entry name" value="RETROVIRAL PROTEASE-RELATED"/>
    <property type="match status" value="1"/>
</dbReference>
<accession>A0A7I4Z3J8</accession>
<evidence type="ECO:0000313" key="2">
    <source>
        <dbReference type="WBParaSite" id="HCON_00178670-00001"/>
    </source>
</evidence>
<dbReference type="Proteomes" id="UP000025227">
    <property type="component" value="Unplaced"/>
</dbReference>
<proteinExistence type="predicted"/>
<organism evidence="1 2">
    <name type="scientific">Haemonchus contortus</name>
    <name type="common">Barber pole worm</name>
    <dbReference type="NCBI Taxonomy" id="6289"/>
    <lineage>
        <taxon>Eukaryota</taxon>
        <taxon>Metazoa</taxon>
        <taxon>Ecdysozoa</taxon>
        <taxon>Nematoda</taxon>
        <taxon>Chromadorea</taxon>
        <taxon>Rhabditida</taxon>
        <taxon>Rhabditina</taxon>
        <taxon>Rhabditomorpha</taxon>
        <taxon>Strongyloidea</taxon>
        <taxon>Trichostrongylidae</taxon>
        <taxon>Haemonchus</taxon>
    </lineage>
</organism>
<protein>
    <submittedName>
        <fullName evidence="2">DUF1758 domain-containing protein</fullName>
    </submittedName>
</protein>
<dbReference type="PANTHER" id="PTHR22954:SF3">
    <property type="entry name" value="PROTEIN CBG08539"/>
    <property type="match status" value="1"/>
</dbReference>